<dbReference type="InterPro" id="IPR011545">
    <property type="entry name" value="DEAD/DEAH_box_helicase_dom"/>
</dbReference>
<feature type="binding site" evidence="12">
    <location>
        <position position="368"/>
    </location>
    <ligand>
        <name>Zn(2+)</name>
        <dbReference type="ChEBI" id="CHEBI:29105"/>
        <label>2</label>
    </ligand>
</feature>
<dbReference type="PANTHER" id="PTHR30580">
    <property type="entry name" value="PRIMOSOMAL PROTEIN N"/>
    <property type="match status" value="1"/>
</dbReference>
<dbReference type="GO" id="GO:0003677">
    <property type="term" value="F:DNA binding"/>
    <property type="evidence" value="ECO:0007669"/>
    <property type="project" value="UniProtKB-UniRule"/>
</dbReference>
<dbReference type="InterPro" id="IPR027417">
    <property type="entry name" value="P-loop_NTPase"/>
</dbReference>
<keyword evidence="4 12" id="KW-0547">Nucleotide-binding</keyword>
<keyword evidence="8 12" id="KW-0067">ATP-binding</keyword>
<gene>
    <name evidence="12" type="primary">priA</name>
    <name evidence="15" type="ordered locus">Hipma_0321</name>
</gene>
<feature type="binding site" evidence="12">
    <location>
        <position position="386"/>
    </location>
    <ligand>
        <name>Zn(2+)</name>
        <dbReference type="ChEBI" id="CHEBI:29105"/>
        <label>2</label>
    </ligand>
</feature>
<dbReference type="GO" id="GO:0006302">
    <property type="term" value="P:double-strand break repair"/>
    <property type="evidence" value="ECO:0007669"/>
    <property type="project" value="InterPro"/>
</dbReference>
<dbReference type="InParanoid" id="F2LTH3"/>
<feature type="domain" description="Helicase C-terminal" evidence="14">
    <location>
        <begin position="391"/>
        <end position="547"/>
    </location>
</feature>
<comment type="catalytic activity">
    <reaction evidence="12">
        <text>Couples ATP hydrolysis with the unwinding of duplex DNA by translocating in the 3'-5' direction.</text>
        <dbReference type="EC" id="5.6.2.4"/>
    </reaction>
</comment>
<dbReference type="Proteomes" id="UP000008139">
    <property type="component" value="Chromosome"/>
</dbReference>
<dbReference type="STRING" id="760142.Hipma_0321"/>
<comment type="function">
    <text evidence="12">Initiates the restart of stalled replication forks, which reloads the replicative helicase on sites other than the origin of replication. Recognizes and binds to abandoned replication forks and remodels them to uncover a helicase loading site. Promotes assembly of the primosome at these replication forks.</text>
</comment>
<feature type="binding site" evidence="12">
    <location>
        <position position="356"/>
    </location>
    <ligand>
        <name>Zn(2+)</name>
        <dbReference type="ChEBI" id="CHEBI:29105"/>
        <label>1</label>
    </ligand>
</feature>
<evidence type="ECO:0000256" key="2">
    <source>
        <dbReference type="ARBA" id="ARBA00022705"/>
    </source>
</evidence>
<keyword evidence="2 12" id="KW-0235">DNA replication</keyword>
<evidence type="ECO:0000256" key="3">
    <source>
        <dbReference type="ARBA" id="ARBA00022723"/>
    </source>
</evidence>
<evidence type="ECO:0000256" key="7">
    <source>
        <dbReference type="ARBA" id="ARBA00022833"/>
    </source>
</evidence>
<evidence type="ECO:0000259" key="14">
    <source>
        <dbReference type="PROSITE" id="PS51194"/>
    </source>
</evidence>
<evidence type="ECO:0000256" key="11">
    <source>
        <dbReference type="ARBA" id="ARBA00048988"/>
    </source>
</evidence>
<feature type="binding site" evidence="12">
    <location>
        <position position="365"/>
    </location>
    <ligand>
        <name>Zn(2+)</name>
        <dbReference type="ChEBI" id="CHEBI:29105"/>
        <label>2</label>
    </ligand>
</feature>
<keyword evidence="9 12" id="KW-0238">DNA-binding</keyword>
<dbReference type="OrthoDB" id="9759544at2"/>
<keyword evidence="10 12" id="KW-0413">Isomerase</keyword>
<evidence type="ECO:0000256" key="9">
    <source>
        <dbReference type="ARBA" id="ARBA00023125"/>
    </source>
</evidence>
<dbReference type="HAMAP" id="MF_00983">
    <property type="entry name" value="PriA"/>
    <property type="match status" value="1"/>
</dbReference>
<dbReference type="InterPro" id="IPR041222">
    <property type="entry name" value="PriA_3primeBD"/>
</dbReference>
<dbReference type="GO" id="GO:0043138">
    <property type="term" value="F:3'-5' DNA helicase activity"/>
    <property type="evidence" value="ECO:0007669"/>
    <property type="project" value="UniProtKB-EC"/>
</dbReference>
<dbReference type="EMBL" id="CP002606">
    <property type="protein sequence ID" value="AEA33298.1"/>
    <property type="molecule type" value="Genomic_DNA"/>
</dbReference>
<dbReference type="eggNOG" id="COG1198">
    <property type="taxonomic scope" value="Bacteria"/>
</dbReference>
<feature type="binding site" evidence="12">
    <location>
        <position position="383"/>
    </location>
    <ligand>
        <name>Zn(2+)</name>
        <dbReference type="ChEBI" id="CHEBI:29105"/>
        <label>2</label>
    </ligand>
</feature>
<organism evidence="15 16">
    <name type="scientific">Hippea maritima (strain ATCC 700847 / DSM 10411 / MH2)</name>
    <dbReference type="NCBI Taxonomy" id="760142"/>
    <lineage>
        <taxon>Bacteria</taxon>
        <taxon>Pseudomonadati</taxon>
        <taxon>Campylobacterota</taxon>
        <taxon>Desulfurellia</taxon>
        <taxon>Desulfurellales</taxon>
        <taxon>Hippeaceae</taxon>
        <taxon>Hippea</taxon>
    </lineage>
</organism>
<dbReference type="InterPro" id="IPR041236">
    <property type="entry name" value="PriA_C"/>
</dbReference>
<comment type="catalytic activity">
    <reaction evidence="11 12">
        <text>ATP + H2O = ADP + phosphate + H(+)</text>
        <dbReference type="Rhea" id="RHEA:13065"/>
        <dbReference type="ChEBI" id="CHEBI:15377"/>
        <dbReference type="ChEBI" id="CHEBI:15378"/>
        <dbReference type="ChEBI" id="CHEBI:30616"/>
        <dbReference type="ChEBI" id="CHEBI:43474"/>
        <dbReference type="ChEBI" id="CHEBI:456216"/>
        <dbReference type="EC" id="5.6.2.4"/>
    </reaction>
</comment>
<dbReference type="GO" id="GO:0016887">
    <property type="term" value="F:ATP hydrolysis activity"/>
    <property type="evidence" value="ECO:0007669"/>
    <property type="project" value="RHEA"/>
</dbReference>
<feature type="binding site" evidence="12">
    <location>
        <position position="399"/>
    </location>
    <ligand>
        <name>Zn(2+)</name>
        <dbReference type="ChEBI" id="CHEBI:29105"/>
        <label>1</label>
    </ligand>
</feature>
<dbReference type="FunCoup" id="F2LTH3">
    <property type="interactions" value="273"/>
</dbReference>
<dbReference type="GO" id="GO:1990077">
    <property type="term" value="C:primosome complex"/>
    <property type="evidence" value="ECO:0007669"/>
    <property type="project" value="UniProtKB-UniRule"/>
</dbReference>
<dbReference type="PROSITE" id="PS51192">
    <property type="entry name" value="HELICASE_ATP_BIND_1"/>
    <property type="match status" value="1"/>
</dbReference>
<proteinExistence type="inferred from homology"/>
<keyword evidence="6 12" id="KW-0347">Helicase</keyword>
<reference evidence="16" key="2">
    <citation type="submission" date="2011-03" db="EMBL/GenBank/DDBJ databases">
        <title>The complete genome of Hippea maritima DSM 10411.</title>
        <authorList>
            <consortium name="US DOE Joint Genome Institute (JGI-PGF)"/>
            <person name="Lucas S."/>
            <person name="Copeland A."/>
            <person name="Lapidus A."/>
            <person name="Bruce D."/>
            <person name="Goodwin L."/>
            <person name="Pitluck S."/>
            <person name="Peters L."/>
            <person name="Kyrpides N."/>
            <person name="Mavromatis K."/>
            <person name="Pagani I."/>
            <person name="Ivanova N."/>
            <person name="Mikhailova N."/>
            <person name="Lu M."/>
            <person name="Detter J.C."/>
            <person name="Tapia R."/>
            <person name="Han C."/>
            <person name="Land M."/>
            <person name="Hauser L."/>
            <person name="Markowitz V."/>
            <person name="Cheng J.-F."/>
            <person name="Hugenholtz P."/>
            <person name="Woyke T."/>
            <person name="Wu D."/>
            <person name="Spring S."/>
            <person name="Schroeder M."/>
            <person name="Brambilla E."/>
            <person name="Klenk H.-P."/>
            <person name="Eisen J.A."/>
        </authorList>
    </citation>
    <scope>NUCLEOTIDE SEQUENCE [LARGE SCALE GENOMIC DNA]</scope>
    <source>
        <strain evidence="16">ATCC 700847 / DSM 10411 / MH2</strain>
    </source>
</reference>
<evidence type="ECO:0000256" key="5">
    <source>
        <dbReference type="ARBA" id="ARBA00022801"/>
    </source>
</evidence>
<dbReference type="SUPFAM" id="SSF52540">
    <property type="entry name" value="P-loop containing nucleoside triphosphate hydrolases"/>
    <property type="match status" value="1"/>
</dbReference>
<dbReference type="EC" id="5.6.2.4" evidence="12"/>
<dbReference type="PANTHER" id="PTHR30580:SF0">
    <property type="entry name" value="PRIMOSOMAL PROTEIN N"/>
    <property type="match status" value="1"/>
</dbReference>
<feature type="domain" description="Helicase ATP-binding" evidence="13">
    <location>
        <begin position="133"/>
        <end position="300"/>
    </location>
</feature>
<dbReference type="InterPro" id="IPR005259">
    <property type="entry name" value="PriA"/>
</dbReference>
<keyword evidence="16" id="KW-1185">Reference proteome</keyword>
<feature type="binding site" evidence="12">
    <location>
        <position position="396"/>
    </location>
    <ligand>
        <name>Zn(2+)</name>
        <dbReference type="ChEBI" id="CHEBI:29105"/>
        <label>1</label>
    </ligand>
</feature>
<dbReference type="AlphaFoldDB" id="F2LTH3"/>
<dbReference type="HOGENOM" id="CLU_013353_4_1_7"/>
<feature type="binding site" evidence="12">
    <location>
        <position position="359"/>
    </location>
    <ligand>
        <name>Zn(2+)</name>
        <dbReference type="ChEBI" id="CHEBI:29105"/>
        <label>1</label>
    </ligand>
</feature>
<dbReference type="InterPro" id="IPR014001">
    <property type="entry name" value="Helicase_ATP-bd"/>
</dbReference>
<keyword evidence="3 12" id="KW-0479">Metal-binding</keyword>
<dbReference type="Pfam" id="PF00270">
    <property type="entry name" value="DEAD"/>
    <property type="match status" value="1"/>
</dbReference>
<comment type="cofactor">
    <cofactor evidence="12">
        <name>Zn(2+)</name>
        <dbReference type="ChEBI" id="CHEBI:29105"/>
    </cofactor>
    <text evidence="12">Binds 2 zinc ions per subunit.</text>
</comment>
<keyword evidence="5 12" id="KW-0378">Hydrolase</keyword>
<evidence type="ECO:0000313" key="16">
    <source>
        <dbReference type="Proteomes" id="UP000008139"/>
    </source>
</evidence>
<dbReference type="FunFam" id="3.40.50.300:FF:000489">
    <property type="entry name" value="Primosome assembly protein PriA"/>
    <property type="match status" value="1"/>
</dbReference>
<dbReference type="Pfam" id="PF17764">
    <property type="entry name" value="PriA_3primeBD"/>
    <property type="match status" value="1"/>
</dbReference>
<evidence type="ECO:0000256" key="6">
    <source>
        <dbReference type="ARBA" id="ARBA00022806"/>
    </source>
</evidence>
<dbReference type="Gene3D" id="3.40.1440.60">
    <property type="entry name" value="PriA, 3(prime) DNA-binding domain"/>
    <property type="match status" value="1"/>
</dbReference>
<evidence type="ECO:0000259" key="13">
    <source>
        <dbReference type="PROSITE" id="PS51192"/>
    </source>
</evidence>
<dbReference type="GO" id="GO:0006269">
    <property type="term" value="P:DNA replication, synthesis of primer"/>
    <property type="evidence" value="ECO:0007669"/>
    <property type="project" value="UniProtKB-KW"/>
</dbReference>
<evidence type="ECO:0000256" key="4">
    <source>
        <dbReference type="ARBA" id="ARBA00022741"/>
    </source>
</evidence>
<evidence type="ECO:0000256" key="1">
    <source>
        <dbReference type="ARBA" id="ARBA00022515"/>
    </source>
</evidence>
<evidence type="ECO:0000256" key="10">
    <source>
        <dbReference type="ARBA" id="ARBA00023235"/>
    </source>
</evidence>
<dbReference type="GO" id="GO:0006270">
    <property type="term" value="P:DNA replication initiation"/>
    <property type="evidence" value="ECO:0007669"/>
    <property type="project" value="TreeGrafter"/>
</dbReference>
<dbReference type="InterPro" id="IPR042115">
    <property type="entry name" value="PriA_3primeBD_sf"/>
</dbReference>
<dbReference type="InterPro" id="IPR040498">
    <property type="entry name" value="PriA_CRR"/>
</dbReference>
<evidence type="ECO:0000256" key="12">
    <source>
        <dbReference type="HAMAP-Rule" id="MF_00983"/>
    </source>
</evidence>
<dbReference type="CDD" id="cd17929">
    <property type="entry name" value="DEXHc_priA"/>
    <property type="match status" value="1"/>
</dbReference>
<dbReference type="GO" id="GO:0005524">
    <property type="term" value="F:ATP binding"/>
    <property type="evidence" value="ECO:0007669"/>
    <property type="project" value="UniProtKB-UniRule"/>
</dbReference>
<accession>F2LTH3</accession>
<keyword evidence="1 12" id="KW-0639">Primosome</keyword>
<reference evidence="15 16" key="1">
    <citation type="journal article" date="2011" name="Stand. Genomic Sci.">
        <title>Complete genome sequence of the thermophilic sulfur-reducer Hippea maritima type strain (MH(2)).</title>
        <authorList>
            <person name="Huntemann M."/>
            <person name="Lu M."/>
            <person name="Nolan M."/>
            <person name="Lapidus A."/>
            <person name="Lucas S."/>
            <person name="Hammon N."/>
            <person name="Deshpande S."/>
            <person name="Cheng J.F."/>
            <person name="Tapia R."/>
            <person name="Han C."/>
            <person name="Goodwin L."/>
            <person name="Pitluck S."/>
            <person name="Liolios K."/>
            <person name="Pagani I."/>
            <person name="Ivanova N."/>
            <person name="Ovchinikova G."/>
            <person name="Pati A."/>
            <person name="Chen A."/>
            <person name="Palaniappan K."/>
            <person name="Land M."/>
            <person name="Hauser L."/>
            <person name="Jeffries C.D."/>
            <person name="Detter J.C."/>
            <person name="Brambilla E.M."/>
            <person name="Rohde M."/>
            <person name="Spring S."/>
            <person name="Goker M."/>
            <person name="Woyke T."/>
            <person name="Bristow J."/>
            <person name="Eisen J.A."/>
            <person name="Markowitz V."/>
            <person name="Hugenholtz P."/>
            <person name="Kyrpides N.C."/>
            <person name="Klenk H.P."/>
            <person name="Mavromatis K."/>
        </authorList>
    </citation>
    <scope>NUCLEOTIDE SEQUENCE [LARGE SCALE GENOMIC DNA]</scope>
    <source>
        <strain evidence="16">ATCC 700847 / DSM 10411 / MH2</strain>
    </source>
</reference>
<evidence type="ECO:0000313" key="15">
    <source>
        <dbReference type="EMBL" id="AEA33298.1"/>
    </source>
</evidence>
<dbReference type="SMART" id="SM00487">
    <property type="entry name" value="DEXDc"/>
    <property type="match status" value="1"/>
</dbReference>
<evidence type="ECO:0000256" key="8">
    <source>
        <dbReference type="ARBA" id="ARBA00022840"/>
    </source>
</evidence>
<dbReference type="RefSeq" id="WP_013681342.1">
    <property type="nucleotide sequence ID" value="NC_015318.1"/>
</dbReference>
<dbReference type="Pfam" id="PF18319">
    <property type="entry name" value="Zn_ribbon_PriA"/>
    <property type="match status" value="1"/>
</dbReference>
<dbReference type="KEGG" id="hmr:Hipma_0321"/>
<comment type="similarity">
    <text evidence="12">Belongs to the helicase family. PriA subfamily.</text>
</comment>
<dbReference type="InterPro" id="IPR001650">
    <property type="entry name" value="Helicase_C-like"/>
</dbReference>
<dbReference type="Pfam" id="PF00271">
    <property type="entry name" value="Helicase_C"/>
    <property type="match status" value="1"/>
</dbReference>
<dbReference type="NCBIfam" id="TIGR00595">
    <property type="entry name" value="priA"/>
    <property type="match status" value="1"/>
</dbReference>
<name>F2LTH3_HIPMA</name>
<protein>
    <recommendedName>
        <fullName evidence="12">Replication restart protein PriA</fullName>
    </recommendedName>
    <alternativeName>
        <fullName evidence="12">ATP-dependent DNA helicase PriA</fullName>
        <ecNumber evidence="12">5.6.2.4</ecNumber>
    </alternativeName>
    <alternativeName>
        <fullName evidence="12">DNA 3'-5' helicase PriA</fullName>
    </alternativeName>
</protein>
<dbReference type="GO" id="GO:0008270">
    <property type="term" value="F:zinc ion binding"/>
    <property type="evidence" value="ECO:0007669"/>
    <property type="project" value="UniProtKB-UniRule"/>
</dbReference>
<dbReference type="PROSITE" id="PS51194">
    <property type="entry name" value="HELICASE_CTER"/>
    <property type="match status" value="1"/>
</dbReference>
<dbReference type="SMART" id="SM00490">
    <property type="entry name" value="HELICc"/>
    <property type="match status" value="1"/>
</dbReference>
<dbReference type="GO" id="GO:0006310">
    <property type="term" value="P:DNA recombination"/>
    <property type="evidence" value="ECO:0007669"/>
    <property type="project" value="InterPro"/>
</dbReference>
<comment type="subunit">
    <text evidence="12">Component of the replication restart primosome.</text>
</comment>
<keyword evidence="7 12" id="KW-0862">Zinc</keyword>
<dbReference type="Gene3D" id="3.40.50.300">
    <property type="entry name" value="P-loop containing nucleotide triphosphate hydrolases"/>
    <property type="match status" value="2"/>
</dbReference>
<sequence length="638" mass="73023">MFYYRVLFPLAIDRGFVYKSDRHIELGSRVLVDFKGRQRIGIVWSDSEKPDYNAKPILDVPDDKPVITKELLNTLKFFSFYFLSKEGLFLKSALPKKLFGVKNGIDLEVENSNPVFNKRPFELSKEQKNIIQSIKLNEFSVNLIFGVTGSGKTEVYLSLIEEVLKNGKKSVVLVPEIALTPQYIEVFSFRFSHEFLSIIHSRLTPKQKFDNWLAFNKGLKPILIGTRSAIFSNFTDVGLVVVDEENDESYKQDSQPLYNAKDIAIYRAKQIGIPVILSSATPLLEDYYKAKTGKFRLFEMKKRVGKTKLPDVEFVRLESGEIFAQDTLDAIENTLKNNKTVAVLINRRGFSNYLVCGDCGYVFLCPNCSVSLKFHKSENTLKCHWCDSSFEVFDKCPKCGSPNVLQRGVGSQMVEEVLSLKFPDSKIERFDRDSTSRKGAFERIVNDLRAGKIDILIGTQMLSKGHDISQIGLVVVVDFESLFVMPDFRAEERAVSLIMQTAGRSGRKEPGRVIIQLSSEDNPFVEFIKRHDFKGFAEEELKLREALSYPPFKRIIRVISESTSKEKSYELINFAKDKLSKRLNLLGPSKCPIFKLRNKYRYHIIIKSLSIVNDISFIKEQLYSKEGLYFDVDPISFF</sequence>
<dbReference type="Pfam" id="PF18074">
    <property type="entry name" value="PriA_C"/>
    <property type="match status" value="1"/>
</dbReference>